<gene>
    <name evidence="5" type="primary">evdU6</name>
    <name evidence="6" type="ORF">GA0070563_112230</name>
    <name evidence="5" type="ORF">HXZ27_04015</name>
</gene>
<dbReference type="PANTHER" id="PTHR43257:SF2">
    <property type="entry name" value="PYRUVATE DEHYDROGENASE E1 COMPONENT SUBUNIT BETA"/>
    <property type="match status" value="1"/>
</dbReference>
<dbReference type="Pfam" id="PF02780">
    <property type="entry name" value="Transketolase_C"/>
    <property type="match status" value="1"/>
</dbReference>
<dbReference type="Gene3D" id="3.40.50.970">
    <property type="match status" value="1"/>
</dbReference>
<feature type="domain" description="Transketolase-like pyrimidine-binding" evidence="4">
    <location>
        <begin position="4"/>
        <end position="176"/>
    </location>
</feature>
<keyword evidence="2" id="KW-0560">Oxidoreductase</keyword>
<dbReference type="InterPro" id="IPR033248">
    <property type="entry name" value="Transketolase_C"/>
</dbReference>
<dbReference type="EMBL" id="CP058322">
    <property type="protein sequence ID" value="QLD23483.1"/>
    <property type="molecule type" value="Genomic_DNA"/>
</dbReference>
<evidence type="ECO:0000259" key="4">
    <source>
        <dbReference type="SMART" id="SM00861"/>
    </source>
</evidence>
<dbReference type="KEGG" id="mcab:HXZ27_04015"/>
<dbReference type="Proteomes" id="UP000509335">
    <property type="component" value="Chromosome"/>
</dbReference>
<comment type="cofactor">
    <cofactor evidence="1">
        <name>thiamine diphosphate</name>
        <dbReference type="ChEBI" id="CHEBI:58937"/>
    </cofactor>
</comment>
<dbReference type="SMART" id="SM00861">
    <property type="entry name" value="Transket_pyr"/>
    <property type="match status" value="1"/>
</dbReference>
<reference evidence="5 8" key="3">
    <citation type="submission" date="2020-07" db="EMBL/GenBank/DDBJ databases">
        <title>A bifunctional nitrone conjugated secondary metabolite targeting the ribosome.</title>
        <authorList>
            <person name="Limbrick E.M."/>
            <person name="Graf M."/>
            <person name="Derewacz D.K."/>
            <person name="Nguyen F."/>
            <person name="Spraggins J.M."/>
            <person name="Wieland M."/>
            <person name="Ynigez-Gutierrez A.E."/>
            <person name="Reisman B.J."/>
            <person name="Zinshteyn B."/>
            <person name="McCulloch K."/>
            <person name="Iverson T.M."/>
            <person name="Green R."/>
            <person name="Wilson D.N."/>
            <person name="Bachmann B.O."/>
        </authorList>
    </citation>
    <scope>NUCLEOTIDE SEQUENCE [LARGE SCALE GENOMIC DNA]</scope>
    <source>
        <strain evidence="5">Aurantiaca</strain>
        <strain evidence="8">aurantiaca</strain>
    </source>
</reference>
<dbReference type="PANTHER" id="PTHR43257">
    <property type="entry name" value="PYRUVATE DEHYDROGENASE E1 COMPONENT BETA SUBUNIT"/>
    <property type="match status" value="1"/>
</dbReference>
<dbReference type="Proteomes" id="UP000183585">
    <property type="component" value="Unassembled WGS sequence"/>
</dbReference>
<evidence type="ECO:0000256" key="2">
    <source>
        <dbReference type="ARBA" id="ARBA00023002"/>
    </source>
</evidence>
<proteinExistence type="predicted"/>
<organism evidence="6 7">
    <name type="scientific">Micromonospora carbonacea</name>
    <dbReference type="NCBI Taxonomy" id="47853"/>
    <lineage>
        <taxon>Bacteria</taxon>
        <taxon>Bacillati</taxon>
        <taxon>Actinomycetota</taxon>
        <taxon>Actinomycetes</taxon>
        <taxon>Micromonosporales</taxon>
        <taxon>Micromonosporaceae</taxon>
        <taxon>Micromonospora</taxon>
    </lineage>
</organism>
<dbReference type="InterPro" id="IPR029061">
    <property type="entry name" value="THDP-binding"/>
</dbReference>
<dbReference type="InterPro" id="IPR009014">
    <property type="entry name" value="Transketo_C/PFOR_II"/>
</dbReference>
<reference evidence="7" key="1">
    <citation type="submission" date="2016-06" db="EMBL/GenBank/DDBJ databases">
        <authorList>
            <person name="Varghese N."/>
            <person name="Submissions Spin"/>
        </authorList>
    </citation>
    <scope>NUCLEOTIDE SEQUENCE [LARGE SCALE GENOMIC DNA]</scope>
    <source>
        <strain evidence="7">DSM 43168</strain>
    </source>
</reference>
<dbReference type="Pfam" id="PF02779">
    <property type="entry name" value="Transket_pyr"/>
    <property type="match status" value="1"/>
</dbReference>
<dbReference type="SUPFAM" id="SSF52518">
    <property type="entry name" value="Thiamin diphosphate-binding fold (THDP-binding)"/>
    <property type="match status" value="1"/>
</dbReference>
<dbReference type="GeneID" id="301309826"/>
<dbReference type="GO" id="GO:0016491">
    <property type="term" value="F:oxidoreductase activity"/>
    <property type="evidence" value="ECO:0007669"/>
    <property type="project" value="UniProtKB-KW"/>
</dbReference>
<evidence type="ECO:0000313" key="5">
    <source>
        <dbReference type="EMBL" id="QLD23483.1"/>
    </source>
</evidence>
<sequence length="320" mass="33664">MPSLSYIAALNQALRDEMARDERVCIFGEDVCLGLTGITKGLAEAHDGRVVDTPLSEQAFTSLATGAAIAGQRPVVEFQIPSLLYLVFEQIANQAHKFSLMTGGQASVPVTYLVPGSGSRSGMAGQHSDHPYSLLAHVGVKTAVPATPSDAYGLLLSAIREPDPVAVFAPTLLMGTSEEIDGDLDAVPLGSARTHREGTDVTVVAVGHLVPVALQVAADLAGEASVEVIDPRTVYPVDWETLGKSISRTGRLVVIDDSNRMCGFGAEIAATAAEEFGLAVPPKRVSRPDGAVIPYALNLDHALLPDALELTKAIRAVLRR</sequence>
<dbReference type="GO" id="GO:0000287">
    <property type="term" value="F:magnesium ion binding"/>
    <property type="evidence" value="ECO:0007669"/>
    <property type="project" value="UniProtKB-ARBA"/>
</dbReference>
<evidence type="ECO:0000256" key="3">
    <source>
        <dbReference type="ARBA" id="ARBA00023052"/>
    </source>
</evidence>
<dbReference type="InterPro" id="IPR005475">
    <property type="entry name" value="Transketolase-like_Pyr-bd"/>
</dbReference>
<evidence type="ECO:0000313" key="7">
    <source>
        <dbReference type="Proteomes" id="UP000183585"/>
    </source>
</evidence>
<keyword evidence="7" id="KW-1185">Reference proteome</keyword>
<keyword evidence="3" id="KW-0786">Thiamine pyrophosphate</keyword>
<dbReference type="RefSeq" id="WP_074477004.1">
    <property type="nucleotide sequence ID" value="NZ_CP191867.1"/>
</dbReference>
<reference evidence="6" key="2">
    <citation type="submission" date="2016-06" db="EMBL/GenBank/DDBJ databases">
        <authorList>
            <person name="Kjaerup R.B."/>
            <person name="Dalgaard T.S."/>
            <person name="Juul-Madsen H.R."/>
        </authorList>
    </citation>
    <scope>NUCLEOTIDE SEQUENCE [LARGE SCALE GENOMIC DNA]</scope>
    <source>
        <strain evidence="6">DSM 43168</strain>
    </source>
</reference>
<dbReference type="AlphaFoldDB" id="A0A1C5ADS1"/>
<evidence type="ECO:0000256" key="1">
    <source>
        <dbReference type="ARBA" id="ARBA00001964"/>
    </source>
</evidence>
<keyword evidence="6" id="KW-0670">Pyruvate</keyword>
<dbReference type="EMBL" id="FMCT01000012">
    <property type="protein sequence ID" value="SCF43387.1"/>
    <property type="molecule type" value="Genomic_DNA"/>
</dbReference>
<evidence type="ECO:0000313" key="8">
    <source>
        <dbReference type="Proteomes" id="UP000509335"/>
    </source>
</evidence>
<dbReference type="Gene3D" id="3.40.50.920">
    <property type="match status" value="1"/>
</dbReference>
<name>A0A1C5ADS1_9ACTN</name>
<accession>A0A1C5ADS1</accession>
<evidence type="ECO:0000313" key="6">
    <source>
        <dbReference type="EMBL" id="SCF43387.1"/>
    </source>
</evidence>
<dbReference type="SUPFAM" id="SSF52922">
    <property type="entry name" value="TK C-terminal domain-like"/>
    <property type="match status" value="1"/>
</dbReference>
<protein>
    <submittedName>
        <fullName evidence="6">Pyruvate dehydrogenase E1 component beta subunit</fullName>
    </submittedName>
    <submittedName>
        <fullName evidence="5">Thiamine pyrophosphate-dependent dehydrogenase E1 component subunit beta</fullName>
    </submittedName>
</protein>